<dbReference type="AlphaFoldDB" id="A0A4D6M1S0"/>
<organism evidence="1 2">
    <name type="scientific">Vigna unguiculata</name>
    <name type="common">Cowpea</name>
    <dbReference type="NCBI Taxonomy" id="3917"/>
    <lineage>
        <taxon>Eukaryota</taxon>
        <taxon>Viridiplantae</taxon>
        <taxon>Streptophyta</taxon>
        <taxon>Embryophyta</taxon>
        <taxon>Tracheophyta</taxon>
        <taxon>Spermatophyta</taxon>
        <taxon>Magnoliopsida</taxon>
        <taxon>eudicotyledons</taxon>
        <taxon>Gunneridae</taxon>
        <taxon>Pentapetalae</taxon>
        <taxon>rosids</taxon>
        <taxon>fabids</taxon>
        <taxon>Fabales</taxon>
        <taxon>Fabaceae</taxon>
        <taxon>Papilionoideae</taxon>
        <taxon>50 kb inversion clade</taxon>
        <taxon>NPAAA clade</taxon>
        <taxon>indigoferoid/millettioid clade</taxon>
        <taxon>Phaseoleae</taxon>
        <taxon>Vigna</taxon>
    </lineage>
</organism>
<name>A0A4D6M1S0_VIGUN</name>
<evidence type="ECO:0000313" key="1">
    <source>
        <dbReference type="EMBL" id="QCD94126.1"/>
    </source>
</evidence>
<proteinExistence type="predicted"/>
<keyword evidence="2" id="KW-1185">Reference proteome</keyword>
<dbReference type="EMBL" id="CP039349">
    <property type="protein sequence ID" value="QCD94126.1"/>
    <property type="molecule type" value="Genomic_DNA"/>
</dbReference>
<gene>
    <name evidence="1" type="ORF">DEO72_LG5g2205</name>
</gene>
<protein>
    <submittedName>
        <fullName evidence="1">Uncharacterized protein</fullName>
    </submittedName>
</protein>
<sequence>MSPSCSAPVRKCCAQKWTSVGVPKISLEVDSRKHVSDFRKHVSDFRTRGAFVPRGASSSSHAKASE</sequence>
<reference evidence="1 2" key="1">
    <citation type="submission" date="2019-04" db="EMBL/GenBank/DDBJ databases">
        <title>An improved genome assembly and genetic linkage map for asparagus bean, Vigna unguiculata ssp. sesquipedialis.</title>
        <authorList>
            <person name="Xia Q."/>
            <person name="Zhang R."/>
            <person name="Dong Y."/>
        </authorList>
    </citation>
    <scope>NUCLEOTIDE SEQUENCE [LARGE SCALE GENOMIC DNA]</scope>
    <source>
        <tissue evidence="1">Leaf</tissue>
    </source>
</reference>
<evidence type="ECO:0000313" key="2">
    <source>
        <dbReference type="Proteomes" id="UP000501690"/>
    </source>
</evidence>
<accession>A0A4D6M1S0</accession>
<dbReference type="Proteomes" id="UP000501690">
    <property type="component" value="Linkage Group LG5"/>
</dbReference>